<dbReference type="Gene3D" id="3.30.70.1070">
    <property type="entry name" value="Sporulation related repeat"/>
    <property type="match status" value="1"/>
</dbReference>
<dbReference type="Pfam" id="PF05036">
    <property type="entry name" value="SPOR"/>
    <property type="match status" value="1"/>
</dbReference>
<dbReference type="STRING" id="252474.B1A74_07180"/>
<gene>
    <name evidence="4" type="ORF">B1A74_07180</name>
</gene>
<keyword evidence="5" id="KW-1185">Reference proteome</keyword>
<keyword evidence="2" id="KW-0812">Transmembrane</keyword>
<dbReference type="InterPro" id="IPR007730">
    <property type="entry name" value="SPOR-like_dom"/>
</dbReference>
<reference evidence="4 5" key="1">
    <citation type="submission" date="2017-02" db="EMBL/GenBank/DDBJ databases">
        <title>Genomic diversity within the haloalkaliphilic genus Thioalkalivibrio.</title>
        <authorList>
            <person name="Ahn A.-C."/>
            <person name="Meier-Kolthoff J."/>
            <person name="Overmars L."/>
            <person name="Richter M."/>
            <person name="Woyke T."/>
            <person name="Sorokin D.Y."/>
            <person name="Muyzer G."/>
        </authorList>
    </citation>
    <scope>NUCLEOTIDE SEQUENCE [LARGE SCALE GENOMIC DNA]</scope>
    <source>
        <strain evidence="4 5">HL17</strain>
    </source>
</reference>
<protein>
    <submittedName>
        <fullName evidence="4">SPOR domain-containing protein</fullName>
    </submittedName>
</protein>
<organism evidence="4 5">
    <name type="scientific">Thioalkalivibrio halophilus</name>
    <dbReference type="NCBI Taxonomy" id="252474"/>
    <lineage>
        <taxon>Bacteria</taxon>
        <taxon>Pseudomonadati</taxon>
        <taxon>Pseudomonadota</taxon>
        <taxon>Gammaproteobacteria</taxon>
        <taxon>Chromatiales</taxon>
        <taxon>Ectothiorhodospiraceae</taxon>
        <taxon>Thioalkalivibrio</taxon>
    </lineage>
</organism>
<dbReference type="GO" id="GO:0032153">
    <property type="term" value="C:cell division site"/>
    <property type="evidence" value="ECO:0007669"/>
    <property type="project" value="TreeGrafter"/>
</dbReference>
<keyword evidence="2" id="KW-0472">Membrane</keyword>
<evidence type="ECO:0000259" key="3">
    <source>
        <dbReference type="PROSITE" id="PS51724"/>
    </source>
</evidence>
<evidence type="ECO:0000313" key="4">
    <source>
        <dbReference type="EMBL" id="OOC10188.1"/>
    </source>
</evidence>
<dbReference type="RefSeq" id="WP_018946748.1">
    <property type="nucleotide sequence ID" value="NZ_MUZR01000022.1"/>
</dbReference>
<dbReference type="AlphaFoldDB" id="A0A1V2ZYI6"/>
<sequence length="200" mass="22467">MAQARKVRRKPAQKKERGPLPGWIWLLAGLLIGLGVAAVLYLQGADRPDSLSDWLSERDRPAAEPRPEPVPDPASEPEPEREEPRFRYYELLPEDEVTVPDTPARDDADTAAPPAPLDAPDADGPVVLQTGSFRRPEQADEMRARLTLLGLSPEVREAEIDGDTWYRVYLGPYSDPDRTREVLERLRSEGIEALRLRDRG</sequence>
<dbReference type="PROSITE" id="PS51724">
    <property type="entry name" value="SPOR"/>
    <property type="match status" value="1"/>
</dbReference>
<evidence type="ECO:0000256" key="2">
    <source>
        <dbReference type="SAM" id="Phobius"/>
    </source>
</evidence>
<accession>A0A1V2ZYI6</accession>
<evidence type="ECO:0000256" key="1">
    <source>
        <dbReference type="SAM" id="MobiDB-lite"/>
    </source>
</evidence>
<dbReference type="SUPFAM" id="SSF110997">
    <property type="entry name" value="Sporulation related repeat"/>
    <property type="match status" value="1"/>
</dbReference>
<dbReference type="PANTHER" id="PTHR38687">
    <property type="entry name" value="CELL DIVISION PROTEIN DEDD-RELATED"/>
    <property type="match status" value="1"/>
</dbReference>
<keyword evidence="2" id="KW-1133">Transmembrane helix</keyword>
<dbReference type="PANTHER" id="PTHR38687:SF1">
    <property type="entry name" value="CELL DIVISION PROTEIN DEDD"/>
    <property type="match status" value="1"/>
</dbReference>
<dbReference type="GO" id="GO:0042834">
    <property type="term" value="F:peptidoglycan binding"/>
    <property type="evidence" value="ECO:0007669"/>
    <property type="project" value="InterPro"/>
</dbReference>
<feature type="domain" description="SPOR" evidence="3">
    <location>
        <begin position="120"/>
        <end position="198"/>
    </location>
</feature>
<feature type="region of interest" description="Disordered" evidence="1">
    <location>
        <begin position="50"/>
        <end position="139"/>
    </location>
</feature>
<evidence type="ECO:0000313" key="5">
    <source>
        <dbReference type="Proteomes" id="UP000189177"/>
    </source>
</evidence>
<dbReference type="InterPro" id="IPR052521">
    <property type="entry name" value="Cell_div_SPOR-domain"/>
</dbReference>
<dbReference type="GO" id="GO:0032506">
    <property type="term" value="P:cytokinetic process"/>
    <property type="evidence" value="ECO:0007669"/>
    <property type="project" value="TreeGrafter"/>
</dbReference>
<comment type="caution">
    <text evidence="4">The sequence shown here is derived from an EMBL/GenBank/DDBJ whole genome shotgun (WGS) entry which is preliminary data.</text>
</comment>
<dbReference type="Proteomes" id="UP000189177">
    <property type="component" value="Unassembled WGS sequence"/>
</dbReference>
<proteinExistence type="predicted"/>
<dbReference type="InterPro" id="IPR036680">
    <property type="entry name" value="SPOR-like_sf"/>
</dbReference>
<dbReference type="EMBL" id="MUZR01000022">
    <property type="protein sequence ID" value="OOC10188.1"/>
    <property type="molecule type" value="Genomic_DNA"/>
</dbReference>
<dbReference type="GO" id="GO:0030428">
    <property type="term" value="C:cell septum"/>
    <property type="evidence" value="ECO:0007669"/>
    <property type="project" value="TreeGrafter"/>
</dbReference>
<name>A0A1V2ZYI6_9GAMM</name>
<feature type="transmembrane region" description="Helical" evidence="2">
    <location>
        <begin position="20"/>
        <end position="42"/>
    </location>
</feature>
<feature type="compositionally biased region" description="Basic and acidic residues" evidence="1">
    <location>
        <begin position="50"/>
        <end position="69"/>
    </location>
</feature>
<dbReference type="OrthoDB" id="8558195at2"/>